<dbReference type="Pfam" id="PF02738">
    <property type="entry name" value="MoCoBD_1"/>
    <property type="match status" value="1"/>
</dbReference>
<proteinExistence type="predicted"/>
<sequence length="482" mass="51805">MRFAAVSQSPVFGGDVGSYDETSALAVKGVESVVAVPNGVAVVADSTWHAHKGLEALAPSFTGGVTQDLDSAKVSAMLRAKLDEIGKIEIEGAGTVDVEYQVPFLMHATLEPMNCTAHVTENSCDVWVPTQNQDRCESAAVEASGLSSDQVNIHTTLSGGGFGRRLESDYVTQAVTISRAVSKPVQVVWSREEDTRHGFYRPASMSRFQISVGTDGKLERWANQLACPSVAATFFPPVAWFDFDPTTYEGAKPIPYAVADFDMEYSGVEFGVPIGSLRSVGALHNGFYVESAIDEAAHLAGVDPFEYRLALLAEHPRYRKVLESVAKASNWGAALPEGHGRGIAITECFDTVVAQVTEVSVTDRGRLKIHRVDCVVDCGRVVNPDIVKSQVQGGTVFGLSIAMREEITIEDGHVVQSNFDDYRIMKMKESPLVNVHVIQSDKESGGAGEPGVPPAAPALTNAIFAATGKRIRRLPIGKQQLI</sequence>
<evidence type="ECO:0000259" key="1">
    <source>
        <dbReference type="SMART" id="SM01008"/>
    </source>
</evidence>
<evidence type="ECO:0000313" key="2">
    <source>
        <dbReference type="EMBL" id="SVB05694.1"/>
    </source>
</evidence>
<dbReference type="Gene3D" id="3.30.365.10">
    <property type="entry name" value="Aldehyde oxidase/xanthine dehydrogenase, molybdopterin binding domain"/>
    <property type="match status" value="3"/>
</dbReference>
<dbReference type="SMART" id="SM01008">
    <property type="entry name" value="Ald_Xan_dh_C"/>
    <property type="match status" value="1"/>
</dbReference>
<dbReference type="Pfam" id="PF20256">
    <property type="entry name" value="MoCoBD_2"/>
    <property type="match status" value="1"/>
</dbReference>
<dbReference type="InterPro" id="IPR036856">
    <property type="entry name" value="Ald_Oxase/Xan_DH_a/b_sf"/>
</dbReference>
<protein>
    <recommendedName>
        <fullName evidence="1">Aldehyde oxidase/xanthine dehydrogenase a/b hammerhead domain-containing protein</fullName>
    </recommendedName>
</protein>
<dbReference type="GO" id="GO:0016491">
    <property type="term" value="F:oxidoreductase activity"/>
    <property type="evidence" value="ECO:0007669"/>
    <property type="project" value="InterPro"/>
</dbReference>
<dbReference type="SUPFAM" id="SSF56003">
    <property type="entry name" value="Molybdenum cofactor-binding domain"/>
    <property type="match status" value="1"/>
</dbReference>
<gene>
    <name evidence="2" type="ORF">METZ01_LOCUS158548</name>
</gene>
<dbReference type="InterPro" id="IPR046867">
    <property type="entry name" value="AldOxase/xan_DH_MoCoBD2"/>
</dbReference>
<name>A0A382AWE2_9ZZZZ</name>
<dbReference type="InterPro" id="IPR037165">
    <property type="entry name" value="AldOxase/xan_DH_Mopterin-bd_sf"/>
</dbReference>
<dbReference type="AlphaFoldDB" id="A0A382AWE2"/>
<dbReference type="InterPro" id="IPR000674">
    <property type="entry name" value="Ald_Oxase/Xan_DH_a/b"/>
</dbReference>
<accession>A0A382AWE2</accession>
<dbReference type="InterPro" id="IPR008274">
    <property type="entry name" value="AldOxase/xan_DH_MoCoBD1"/>
</dbReference>
<dbReference type="EMBL" id="UINC01027078">
    <property type="protein sequence ID" value="SVB05694.1"/>
    <property type="molecule type" value="Genomic_DNA"/>
</dbReference>
<dbReference type="SUPFAM" id="SSF54665">
    <property type="entry name" value="CO dehydrogenase molybdoprotein N-domain-like"/>
    <property type="match status" value="1"/>
</dbReference>
<organism evidence="2">
    <name type="scientific">marine metagenome</name>
    <dbReference type="NCBI Taxonomy" id="408172"/>
    <lineage>
        <taxon>unclassified sequences</taxon>
        <taxon>metagenomes</taxon>
        <taxon>ecological metagenomes</taxon>
    </lineage>
</organism>
<dbReference type="PANTHER" id="PTHR47495">
    <property type="entry name" value="ALDEHYDE DEHYDROGENASE"/>
    <property type="match status" value="1"/>
</dbReference>
<reference evidence="2" key="1">
    <citation type="submission" date="2018-05" db="EMBL/GenBank/DDBJ databases">
        <authorList>
            <person name="Lanie J.A."/>
            <person name="Ng W.-L."/>
            <person name="Kazmierczak K.M."/>
            <person name="Andrzejewski T.M."/>
            <person name="Davidsen T.M."/>
            <person name="Wayne K.J."/>
            <person name="Tettelin H."/>
            <person name="Glass J.I."/>
            <person name="Rusch D."/>
            <person name="Podicherti R."/>
            <person name="Tsui H.-C.T."/>
            <person name="Winkler M.E."/>
        </authorList>
    </citation>
    <scope>NUCLEOTIDE SEQUENCE</scope>
</reference>
<dbReference type="InterPro" id="IPR052516">
    <property type="entry name" value="N-heterocyclic_Hydroxylase"/>
</dbReference>
<dbReference type="PANTHER" id="PTHR47495:SF2">
    <property type="entry name" value="ALDEHYDE DEHYDROGENASE"/>
    <property type="match status" value="1"/>
</dbReference>
<feature type="domain" description="Aldehyde oxidase/xanthine dehydrogenase a/b hammerhead" evidence="1">
    <location>
        <begin position="1"/>
        <end position="70"/>
    </location>
</feature>